<sequence length="343" mass="35847">MSFGRVQIFLCALIGALFFAILLSMSAGQYDIPMEAVVASFAHAAGLPVLTDVVVTPEQEAVLWHIRLPRTLVGIMVGAGLGISGAVLQGIFSNPLADPGIIGVSSGASVGAVLAIGLGVTAGNVLALPVFAFTGAILAVSLTVALSMRHGRIPVMTLLLAGVVVGMFLGACTAAILTVMNEQKMQQYLFWTIGGLDYRRWDHVLLGIGPIGVGVSVMVLLARHLNLLAFGEVEARAAGMPVTAFRLLFLTLAALTTAAGVCISGSIGFVGLVVPHMVRLLIGPDHRRLLPASLLAGAVFLVLCDSLGRILLSGMEIRVGIMTAFIGTPYFLYLLRRHIKEGG</sequence>
<proteinExistence type="inferred from homology"/>
<evidence type="ECO:0000256" key="3">
    <source>
        <dbReference type="ARBA" id="ARBA00022448"/>
    </source>
</evidence>
<name>G5GRY5_9FIRM</name>
<keyword evidence="10" id="KW-1185">Reference proteome</keyword>
<evidence type="ECO:0000256" key="6">
    <source>
        <dbReference type="ARBA" id="ARBA00022989"/>
    </source>
</evidence>
<feature type="transmembrane region" description="Helical" evidence="8">
    <location>
        <begin position="289"/>
        <end position="311"/>
    </location>
</feature>
<accession>G5GRY5</accession>
<dbReference type="Pfam" id="PF01032">
    <property type="entry name" value="FecCD"/>
    <property type="match status" value="1"/>
</dbReference>
<evidence type="ECO:0000256" key="8">
    <source>
        <dbReference type="SAM" id="Phobius"/>
    </source>
</evidence>
<evidence type="ECO:0000313" key="10">
    <source>
        <dbReference type="Proteomes" id="UP000004129"/>
    </source>
</evidence>
<dbReference type="InterPro" id="IPR000522">
    <property type="entry name" value="ABC_transptr_permease_BtuC"/>
</dbReference>
<dbReference type="PANTHER" id="PTHR30472">
    <property type="entry name" value="FERRIC ENTEROBACTIN TRANSPORT SYSTEM PERMEASE PROTEIN"/>
    <property type="match status" value="1"/>
</dbReference>
<dbReference type="EMBL" id="ACZM01000019">
    <property type="protein sequence ID" value="EHG18878.1"/>
    <property type="molecule type" value="Genomic_DNA"/>
</dbReference>
<evidence type="ECO:0000313" key="9">
    <source>
        <dbReference type="EMBL" id="EHG18878.1"/>
    </source>
</evidence>
<dbReference type="Proteomes" id="UP000004129">
    <property type="component" value="Unassembled WGS sequence"/>
</dbReference>
<feature type="transmembrane region" description="Helical" evidence="8">
    <location>
        <begin position="200"/>
        <end position="221"/>
    </location>
</feature>
<feature type="transmembrane region" description="Helical" evidence="8">
    <location>
        <begin position="126"/>
        <end position="146"/>
    </location>
</feature>
<gene>
    <name evidence="9" type="ORF">HMPREF9334_02017</name>
</gene>
<keyword evidence="5 8" id="KW-0812">Transmembrane</keyword>
<dbReference type="GO" id="GO:0033214">
    <property type="term" value="P:siderophore-iron import into cell"/>
    <property type="evidence" value="ECO:0007669"/>
    <property type="project" value="TreeGrafter"/>
</dbReference>
<evidence type="ECO:0000256" key="1">
    <source>
        <dbReference type="ARBA" id="ARBA00004651"/>
    </source>
</evidence>
<reference evidence="9 10" key="1">
    <citation type="submission" date="2011-08" db="EMBL/GenBank/DDBJ databases">
        <title>The Genome Sequence of Selenomonas infelix ATCC 43532.</title>
        <authorList>
            <consortium name="The Broad Institute Genome Sequencing Platform"/>
            <person name="Earl A."/>
            <person name="Ward D."/>
            <person name="Feldgarden M."/>
            <person name="Gevers D."/>
            <person name="Izard J."/>
            <person name="Blanton J.M."/>
            <person name="Baranova O.V."/>
            <person name="Dewhirst F.E."/>
            <person name="Young S.K."/>
            <person name="Zeng Q."/>
            <person name="Gargeya S."/>
            <person name="Fitzgerald M."/>
            <person name="Haas B."/>
            <person name="Abouelleil A."/>
            <person name="Alvarado L."/>
            <person name="Arachchi H.M."/>
            <person name="Berlin A."/>
            <person name="Brown A."/>
            <person name="Chapman S.B."/>
            <person name="Chen Z."/>
            <person name="Dunbar C."/>
            <person name="Freedman E."/>
            <person name="Gearin G."/>
            <person name="Gellesch M."/>
            <person name="Goldberg J."/>
            <person name="Griggs A."/>
            <person name="Gujja S."/>
            <person name="Heiman D."/>
            <person name="Howarth C."/>
            <person name="Larson L."/>
            <person name="Lui A."/>
            <person name="MacDonald P.J.P."/>
            <person name="Montmayeur A."/>
            <person name="Murphy C."/>
            <person name="Neiman D."/>
            <person name="Pearson M."/>
            <person name="Priest M."/>
            <person name="Roberts A."/>
            <person name="Saif S."/>
            <person name="Shea T."/>
            <person name="Shenoy N."/>
            <person name="Sisk P."/>
            <person name="Stolte C."/>
            <person name="Sykes S."/>
            <person name="Wortman J."/>
            <person name="Nusbaum C."/>
            <person name="Birren B."/>
        </authorList>
    </citation>
    <scope>NUCLEOTIDE SEQUENCE [LARGE SCALE GENOMIC DNA]</scope>
    <source>
        <strain evidence="9 10">ATCC 43532</strain>
    </source>
</reference>
<dbReference type="GO" id="GO:0005886">
    <property type="term" value="C:plasma membrane"/>
    <property type="evidence" value="ECO:0007669"/>
    <property type="project" value="UniProtKB-SubCell"/>
</dbReference>
<evidence type="ECO:0000256" key="7">
    <source>
        <dbReference type="ARBA" id="ARBA00023136"/>
    </source>
</evidence>
<dbReference type="SUPFAM" id="SSF81345">
    <property type="entry name" value="ABC transporter involved in vitamin B12 uptake, BtuC"/>
    <property type="match status" value="1"/>
</dbReference>
<comment type="subcellular location">
    <subcellularLocation>
        <location evidence="1">Cell membrane</location>
        <topology evidence="1">Multi-pass membrane protein</topology>
    </subcellularLocation>
</comment>
<comment type="similarity">
    <text evidence="2">Belongs to the binding-protein-dependent transport system permease family. FecCD subfamily.</text>
</comment>
<keyword evidence="7 8" id="KW-0472">Membrane</keyword>
<feature type="transmembrane region" description="Helical" evidence="8">
    <location>
        <begin position="317"/>
        <end position="335"/>
    </location>
</feature>
<dbReference type="HOGENOM" id="CLU_013016_0_3_9"/>
<feature type="transmembrane region" description="Helical" evidence="8">
    <location>
        <begin position="100"/>
        <end position="120"/>
    </location>
</feature>
<keyword evidence="4" id="KW-1003">Cell membrane</keyword>
<dbReference type="GO" id="GO:0022857">
    <property type="term" value="F:transmembrane transporter activity"/>
    <property type="evidence" value="ECO:0007669"/>
    <property type="project" value="InterPro"/>
</dbReference>
<evidence type="ECO:0008006" key="11">
    <source>
        <dbReference type="Google" id="ProtNLM"/>
    </source>
</evidence>
<feature type="transmembrane region" description="Helical" evidence="8">
    <location>
        <begin position="68"/>
        <end position="88"/>
    </location>
</feature>
<dbReference type="eggNOG" id="COG0609">
    <property type="taxonomic scope" value="Bacteria"/>
</dbReference>
<keyword evidence="6 8" id="KW-1133">Transmembrane helix</keyword>
<protein>
    <recommendedName>
        <fullName evidence="11">Iron chelate uptake ABC transporter</fullName>
    </recommendedName>
</protein>
<comment type="caution">
    <text evidence="9">The sequence shown here is derived from an EMBL/GenBank/DDBJ whole genome shotgun (WGS) entry which is preliminary data.</text>
</comment>
<dbReference type="Gene3D" id="1.10.3470.10">
    <property type="entry name" value="ABC transporter involved in vitamin B12 uptake, BtuC"/>
    <property type="match status" value="1"/>
</dbReference>
<dbReference type="STRING" id="679201.HMPREF9334_02017"/>
<dbReference type="AlphaFoldDB" id="G5GRY5"/>
<dbReference type="RefSeq" id="WP_006693451.1">
    <property type="nucleotide sequence ID" value="NZ_JH376800.1"/>
</dbReference>
<evidence type="ECO:0000256" key="5">
    <source>
        <dbReference type="ARBA" id="ARBA00022692"/>
    </source>
</evidence>
<organism evidence="9 10">
    <name type="scientific">Selenomonas infelix ATCC 43532</name>
    <dbReference type="NCBI Taxonomy" id="679201"/>
    <lineage>
        <taxon>Bacteria</taxon>
        <taxon>Bacillati</taxon>
        <taxon>Bacillota</taxon>
        <taxon>Negativicutes</taxon>
        <taxon>Selenomonadales</taxon>
        <taxon>Selenomonadaceae</taxon>
        <taxon>Selenomonas</taxon>
    </lineage>
</organism>
<dbReference type="InterPro" id="IPR037294">
    <property type="entry name" value="ABC_BtuC-like"/>
</dbReference>
<evidence type="ECO:0000256" key="4">
    <source>
        <dbReference type="ARBA" id="ARBA00022475"/>
    </source>
</evidence>
<keyword evidence="3" id="KW-0813">Transport</keyword>
<feature type="transmembrane region" description="Helical" evidence="8">
    <location>
        <begin position="258"/>
        <end position="282"/>
    </location>
</feature>
<dbReference type="FunFam" id="1.10.3470.10:FF:000001">
    <property type="entry name" value="Vitamin B12 ABC transporter permease BtuC"/>
    <property type="match status" value="1"/>
</dbReference>
<dbReference type="OrthoDB" id="9811721at2"/>
<feature type="transmembrane region" description="Helical" evidence="8">
    <location>
        <begin position="158"/>
        <end position="180"/>
    </location>
</feature>
<evidence type="ECO:0000256" key="2">
    <source>
        <dbReference type="ARBA" id="ARBA00007935"/>
    </source>
</evidence>
<dbReference type="PANTHER" id="PTHR30472:SF25">
    <property type="entry name" value="ABC TRANSPORTER PERMEASE PROTEIN MJ0876-RELATED"/>
    <property type="match status" value="1"/>
</dbReference>
<dbReference type="CDD" id="cd06550">
    <property type="entry name" value="TM_ABC_iron-siderophores_like"/>
    <property type="match status" value="1"/>
</dbReference>
<dbReference type="PATRIC" id="fig|679201.3.peg.2035"/>